<dbReference type="Pfam" id="PF14286">
    <property type="entry name" value="DHHW"/>
    <property type="match status" value="1"/>
</dbReference>
<dbReference type="Proteomes" id="UP000323257">
    <property type="component" value="Unassembled WGS sequence"/>
</dbReference>
<keyword evidence="2" id="KW-1133">Transmembrane helix</keyword>
<keyword evidence="4" id="KW-1185">Reference proteome</keyword>
<proteinExistence type="predicted"/>
<keyword evidence="2" id="KW-0812">Transmembrane</keyword>
<gene>
    <name evidence="3" type="ORF">BCM02_11565</name>
</gene>
<keyword evidence="2" id="KW-0472">Membrane</keyword>
<dbReference type="InterPro" id="IPR025945">
    <property type="entry name" value="DHHW"/>
</dbReference>
<evidence type="ECO:0000256" key="1">
    <source>
        <dbReference type="SAM" id="MobiDB-lite"/>
    </source>
</evidence>
<dbReference type="AlphaFoldDB" id="A0A5S5BQD0"/>
<feature type="compositionally biased region" description="Basic and acidic residues" evidence="1">
    <location>
        <begin position="1"/>
        <end position="10"/>
    </location>
</feature>
<evidence type="ECO:0000256" key="2">
    <source>
        <dbReference type="SAM" id="Phobius"/>
    </source>
</evidence>
<feature type="transmembrane region" description="Helical" evidence="2">
    <location>
        <begin position="35"/>
        <end position="54"/>
    </location>
</feature>
<dbReference type="RefSeq" id="WP_148933077.1">
    <property type="nucleotide sequence ID" value="NZ_VNHS01000015.1"/>
</dbReference>
<feature type="region of interest" description="Disordered" evidence="1">
    <location>
        <begin position="1"/>
        <end position="26"/>
    </location>
</feature>
<evidence type="ECO:0000313" key="3">
    <source>
        <dbReference type="EMBL" id="TYP69405.1"/>
    </source>
</evidence>
<evidence type="ECO:0000313" key="4">
    <source>
        <dbReference type="Proteomes" id="UP000323257"/>
    </source>
</evidence>
<name>A0A5S5BQD0_9BACL</name>
<comment type="caution">
    <text evidence="3">The sequence shown here is derived from an EMBL/GenBank/DDBJ whole genome shotgun (WGS) entry which is preliminary data.</text>
</comment>
<organism evidence="3 4">
    <name type="scientific">Paenibacillus methanolicus</name>
    <dbReference type="NCBI Taxonomy" id="582686"/>
    <lineage>
        <taxon>Bacteria</taxon>
        <taxon>Bacillati</taxon>
        <taxon>Bacillota</taxon>
        <taxon>Bacilli</taxon>
        <taxon>Bacillales</taxon>
        <taxon>Paenibacillaceae</taxon>
        <taxon>Paenibacillus</taxon>
    </lineage>
</organism>
<dbReference type="EMBL" id="VNHS01000015">
    <property type="protein sequence ID" value="TYP69405.1"/>
    <property type="molecule type" value="Genomic_DNA"/>
</dbReference>
<reference evidence="3 4" key="1">
    <citation type="submission" date="2019-07" db="EMBL/GenBank/DDBJ databases">
        <title>Genomic Encyclopedia of Type Strains, Phase III (KMG-III): the genomes of soil and plant-associated and newly described type strains.</title>
        <authorList>
            <person name="Whitman W."/>
        </authorList>
    </citation>
    <scope>NUCLEOTIDE SEQUENCE [LARGE SCALE GENOMIC DNA]</scope>
    <source>
        <strain evidence="3 4">BL24</strain>
    </source>
</reference>
<protein>
    <submittedName>
        <fullName evidence="3">DHHW motif protein</fullName>
    </submittedName>
</protein>
<accession>A0A5S5BQD0</accession>
<sequence length="407" mass="45751">MTSESSDKQAGRTANTGLAAETRSAARPSPRADRLLVAGFLAALAVMPALYLILPGRTFSETENRPLQAWPELSWSKVKDKTFADEAEEYVTDHFPLRDRWVWAKSSLEQLRLQLENNGIYKGKDGYLFEKFAEPDWTKLDAQLAAVQAFARRHLESRLTFLLAPTSIGVYPDRLPWKAVSYPQTEVNRYIGDQLRDSLAFVDGFDVLAPAAEKPIYYRTDHHWTTYSAYLAYRASSERMGWTPRPETGFDVRDVSASFLGSFHTRGQFSGITPDTIQAYVPKHPVSVEVTVADTGDTSGSLYAPAYLKKKDQYSYFLGGVHALMTIKSDLAKQERKLDKLLVIKDSYAHSVIPFLAQDVAELHVVDMRYYNGSVDGYMKEHSITNVLMLYNTATFTGAADLLKLAR</sequence>
<dbReference type="OrthoDB" id="175771at2"/>